<dbReference type="eggNOG" id="ENOG50313IU">
    <property type="taxonomic scope" value="Bacteria"/>
</dbReference>
<dbReference type="OrthoDB" id="5458183at2"/>
<dbReference type="AlphaFoldDB" id="I2PX80"/>
<name>I2PX80_9BACT</name>
<dbReference type="EMBL" id="JH600068">
    <property type="protein sequence ID" value="EIG52136.1"/>
    <property type="molecule type" value="Genomic_DNA"/>
</dbReference>
<protein>
    <submittedName>
        <fullName evidence="3">ABC-type uncharacterized transport system, auxiliary component</fullName>
    </submittedName>
</protein>
<dbReference type="PROSITE" id="PS51257">
    <property type="entry name" value="PROKAR_LIPOPROTEIN"/>
    <property type="match status" value="1"/>
</dbReference>
<evidence type="ECO:0000256" key="1">
    <source>
        <dbReference type="SAM" id="SignalP"/>
    </source>
</evidence>
<dbReference type="Gene3D" id="3.40.50.10610">
    <property type="entry name" value="ABC-type transport auxiliary lipoprotein component"/>
    <property type="match status" value="1"/>
</dbReference>
<feature type="chain" id="PRO_5003663350" evidence="1">
    <location>
        <begin position="26"/>
        <end position="211"/>
    </location>
</feature>
<dbReference type="InterPro" id="IPR005586">
    <property type="entry name" value="ABC_trans_aux"/>
</dbReference>
<dbReference type="STRING" id="596152.DesU5LDRAFT_0430"/>
<dbReference type="Pfam" id="PF03886">
    <property type="entry name" value="ABC_trans_aux"/>
    <property type="match status" value="1"/>
</dbReference>
<dbReference type="HOGENOM" id="CLU_113235_0_0_7"/>
<sequence>MKPYQLMGRLAIFALLAASLSGCFGKPPPPQRYLRVDLEETPCPGSNSQQHRLPLGFKPLTALENLDRTSVLTARNQVLTASLEYYWEGAPQDVVGQALRRGIECQSTAVTPVDYQPRVEHDAVLTGQVTAFNVEETEGGRFVVSVHLDLWSKNLGTRIATGEFNAYAPLENFNGDTIAKAASNALGRVVPKVVDWLDAGLPKIQKAVSRQ</sequence>
<keyword evidence="1" id="KW-0732">Signal</keyword>
<evidence type="ECO:0000313" key="3">
    <source>
        <dbReference type="EMBL" id="EIG52136.1"/>
    </source>
</evidence>
<proteinExistence type="predicted"/>
<feature type="domain" description="ABC-type transport auxiliary lipoprotein component" evidence="2">
    <location>
        <begin position="44"/>
        <end position="191"/>
    </location>
</feature>
<feature type="signal peptide" evidence="1">
    <location>
        <begin position="1"/>
        <end position="25"/>
    </location>
</feature>
<evidence type="ECO:0000259" key="2">
    <source>
        <dbReference type="Pfam" id="PF03886"/>
    </source>
</evidence>
<gene>
    <name evidence="3" type="ORF">DesU5LDRAFT_0430</name>
</gene>
<dbReference type="SUPFAM" id="SSF159594">
    <property type="entry name" value="XCC0632-like"/>
    <property type="match status" value="1"/>
</dbReference>
<accession>I2PX80</accession>
<organism evidence="3">
    <name type="scientific">Desulfovibrio sp. U5L</name>
    <dbReference type="NCBI Taxonomy" id="596152"/>
    <lineage>
        <taxon>Bacteria</taxon>
        <taxon>Pseudomonadati</taxon>
        <taxon>Thermodesulfobacteriota</taxon>
        <taxon>Desulfovibrionia</taxon>
        <taxon>Desulfovibrionales</taxon>
        <taxon>Desulfovibrionaceae</taxon>
        <taxon>Desulfovibrio</taxon>
    </lineage>
</organism>
<reference evidence="3" key="1">
    <citation type="submission" date="2011-11" db="EMBL/GenBank/DDBJ databases">
        <title>Improved High-Quality Draft sequence of Desulfovibrio sp. U5L.</title>
        <authorList>
            <consortium name="US DOE Joint Genome Institute"/>
            <person name="Lucas S."/>
            <person name="Han J."/>
            <person name="Lapidus A."/>
            <person name="Cheng J.-F."/>
            <person name="Goodwin L."/>
            <person name="Pitluck S."/>
            <person name="Peters L."/>
            <person name="Ovchinnikova G."/>
            <person name="Held B."/>
            <person name="Detter J.C."/>
            <person name="Han C."/>
            <person name="Tapia R."/>
            <person name="Land M."/>
            <person name="Hauser L."/>
            <person name="Kyrpides N."/>
            <person name="Ivanova N."/>
            <person name="Pagani I."/>
            <person name="Gabster J."/>
            <person name="Walker C."/>
            <person name="Stolyar S."/>
            <person name="Stahl D."/>
            <person name="Arkin A."/>
            <person name="Dehal P."/>
            <person name="Hazen T."/>
            <person name="Woyke T."/>
        </authorList>
    </citation>
    <scope>NUCLEOTIDE SEQUENCE [LARGE SCALE GENOMIC DNA]</scope>
    <source>
        <strain evidence="3">U5L</strain>
    </source>
</reference>